<evidence type="ECO:0000256" key="2">
    <source>
        <dbReference type="ARBA" id="ARBA00010271"/>
    </source>
</evidence>
<evidence type="ECO:0000313" key="9">
    <source>
        <dbReference type="EMBL" id="ONK78341.1"/>
    </source>
</evidence>
<keyword evidence="7" id="KW-0812">Transmembrane</keyword>
<evidence type="ECO:0000256" key="5">
    <source>
        <dbReference type="ARBA" id="ARBA00023034"/>
    </source>
</evidence>
<sequence length="529" mass="60636">MAPSSFPRRRTSDPLHQAIRDQISTSSTKTKSSTLSISPTFILLLFLTIWCTSTLLSSSFHICISSPKLDLYCISGGLSHPPLPPNTSNPITLNHIDDNISKFIVMNNSTEETERGNAYKIVRERLNIIRSWASDGPTAGKSCDGRRIFVYDLPPKFNRDLLSQCNNLLPWTNLCNYFVNEGKGERISNLGPSFYRTHQYSLELIFHSRILKHPCRVLEPNNAKLFYVPFYGGLDILRWHFSNVSVETKDMLGLELVQWLEAQNSWTKNGGRDHMFVLGKISWDFRRREGDSWGSNFLMMDEMKAPYKFLIERQPWEVRDVGIPHPTHFHPKGDSDVVEWQNKIGWSGRKNLVTFAGAARPEQVESIRSLLIENCVANSDDCRFLNCSSGACSTPDKLIMSFTDSEFCLQPPGDSPTRKSVFDSLISGCIPVLFDPFTAYYQYPWHLPEDHRKYSVFIDKEEVRHGKVDVVERLKSVGYEERKEMRRFIVYELMPGLVYGDSSSEFVRFRDAFGVVMDNMMDLVTKGVR</sequence>
<keyword evidence="4" id="KW-0735">Signal-anchor</keyword>
<organism evidence="9 10">
    <name type="scientific">Asparagus officinalis</name>
    <name type="common">Garden asparagus</name>
    <dbReference type="NCBI Taxonomy" id="4686"/>
    <lineage>
        <taxon>Eukaryota</taxon>
        <taxon>Viridiplantae</taxon>
        <taxon>Streptophyta</taxon>
        <taxon>Embryophyta</taxon>
        <taxon>Tracheophyta</taxon>
        <taxon>Spermatophyta</taxon>
        <taxon>Magnoliopsida</taxon>
        <taxon>Liliopsida</taxon>
        <taxon>Asparagales</taxon>
        <taxon>Asparagaceae</taxon>
        <taxon>Asparagoideae</taxon>
        <taxon>Asparagus</taxon>
    </lineage>
</organism>
<dbReference type="Gramene" id="ONK78341">
    <property type="protein sequence ID" value="ONK78341"/>
    <property type="gene ID" value="A4U43_C02F17530"/>
</dbReference>
<feature type="transmembrane region" description="Helical" evidence="7">
    <location>
        <begin position="41"/>
        <end position="62"/>
    </location>
</feature>
<dbReference type="PANTHER" id="PTHR11062">
    <property type="entry name" value="EXOSTOSIN HEPARAN SULFATE GLYCOSYLTRANSFERASE -RELATED"/>
    <property type="match status" value="1"/>
</dbReference>
<reference evidence="10" key="1">
    <citation type="journal article" date="2017" name="Nat. Commun.">
        <title>The asparagus genome sheds light on the origin and evolution of a young Y chromosome.</title>
        <authorList>
            <person name="Harkess A."/>
            <person name="Zhou J."/>
            <person name="Xu C."/>
            <person name="Bowers J.E."/>
            <person name="Van der Hulst R."/>
            <person name="Ayyampalayam S."/>
            <person name="Mercati F."/>
            <person name="Riccardi P."/>
            <person name="McKain M.R."/>
            <person name="Kakrana A."/>
            <person name="Tang H."/>
            <person name="Ray J."/>
            <person name="Groenendijk J."/>
            <person name="Arikit S."/>
            <person name="Mathioni S.M."/>
            <person name="Nakano M."/>
            <person name="Shan H."/>
            <person name="Telgmann-Rauber A."/>
            <person name="Kanno A."/>
            <person name="Yue Z."/>
            <person name="Chen H."/>
            <person name="Li W."/>
            <person name="Chen Y."/>
            <person name="Xu X."/>
            <person name="Zhang Y."/>
            <person name="Luo S."/>
            <person name="Chen H."/>
            <person name="Gao J."/>
            <person name="Mao Z."/>
            <person name="Pires J.C."/>
            <person name="Luo M."/>
            <person name="Kudrna D."/>
            <person name="Wing R.A."/>
            <person name="Meyers B.C."/>
            <person name="Yi K."/>
            <person name="Kong H."/>
            <person name="Lavrijsen P."/>
            <person name="Sunseri F."/>
            <person name="Falavigna A."/>
            <person name="Ye Y."/>
            <person name="Leebens-Mack J.H."/>
            <person name="Chen G."/>
        </authorList>
    </citation>
    <scope>NUCLEOTIDE SEQUENCE [LARGE SCALE GENOMIC DNA]</scope>
    <source>
        <strain evidence="10">cv. DH0086</strain>
    </source>
</reference>
<keyword evidence="3" id="KW-0808">Transferase</keyword>
<keyword evidence="3" id="KW-0328">Glycosyltransferase</keyword>
<gene>
    <name evidence="9" type="ORF">A4U43_C02F17530</name>
</gene>
<feature type="region of interest" description="Disordered" evidence="6">
    <location>
        <begin position="1"/>
        <end position="25"/>
    </location>
</feature>
<dbReference type="PANTHER" id="PTHR11062:SF117">
    <property type="entry name" value="XYLOGLUCAN-SPECIFIC GALACTURONOSYLTRANSFERASE 1"/>
    <property type="match status" value="1"/>
</dbReference>
<feature type="domain" description="Exostosin GT47" evidence="8">
    <location>
        <begin position="143"/>
        <end position="465"/>
    </location>
</feature>
<evidence type="ECO:0000313" key="10">
    <source>
        <dbReference type="Proteomes" id="UP000243459"/>
    </source>
</evidence>
<evidence type="ECO:0000256" key="3">
    <source>
        <dbReference type="ARBA" id="ARBA00022676"/>
    </source>
</evidence>
<keyword evidence="7" id="KW-1133">Transmembrane helix</keyword>
<dbReference type="GO" id="GO:0000139">
    <property type="term" value="C:Golgi membrane"/>
    <property type="evidence" value="ECO:0007669"/>
    <property type="project" value="UniProtKB-SubCell"/>
</dbReference>
<accession>A0A5P1FNT1</accession>
<evidence type="ECO:0000256" key="1">
    <source>
        <dbReference type="ARBA" id="ARBA00004323"/>
    </source>
</evidence>
<evidence type="ECO:0000256" key="7">
    <source>
        <dbReference type="SAM" id="Phobius"/>
    </source>
</evidence>
<keyword evidence="7" id="KW-0472">Membrane</keyword>
<dbReference type="Pfam" id="PF03016">
    <property type="entry name" value="Exostosin_GT47"/>
    <property type="match status" value="1"/>
</dbReference>
<evidence type="ECO:0000256" key="4">
    <source>
        <dbReference type="ARBA" id="ARBA00022968"/>
    </source>
</evidence>
<proteinExistence type="inferred from homology"/>
<evidence type="ECO:0000256" key="6">
    <source>
        <dbReference type="SAM" id="MobiDB-lite"/>
    </source>
</evidence>
<dbReference type="EMBL" id="CM007382">
    <property type="protein sequence ID" value="ONK78341.1"/>
    <property type="molecule type" value="Genomic_DNA"/>
</dbReference>
<keyword evidence="5" id="KW-0333">Golgi apparatus</keyword>
<name>A0A5P1FNT1_ASPOF</name>
<protein>
    <recommendedName>
        <fullName evidence="8">Exostosin GT47 domain-containing protein</fullName>
    </recommendedName>
</protein>
<dbReference type="Proteomes" id="UP000243459">
    <property type="component" value="Chromosome 2"/>
</dbReference>
<dbReference type="AlphaFoldDB" id="A0A5P1FNT1"/>
<comment type="subcellular location">
    <subcellularLocation>
        <location evidence="1">Golgi apparatus membrane</location>
        <topology evidence="1">Single-pass type II membrane protein</topology>
    </subcellularLocation>
</comment>
<dbReference type="InterPro" id="IPR040911">
    <property type="entry name" value="Exostosin_GT47"/>
</dbReference>
<dbReference type="OrthoDB" id="1924787at2759"/>
<dbReference type="OMA" id="VEDQLEM"/>
<dbReference type="InterPro" id="IPR004263">
    <property type="entry name" value="Exostosin"/>
</dbReference>
<keyword evidence="10" id="KW-1185">Reference proteome</keyword>
<evidence type="ECO:0000259" key="8">
    <source>
        <dbReference type="Pfam" id="PF03016"/>
    </source>
</evidence>
<comment type="similarity">
    <text evidence="2">Belongs to the glycosyltransferase 47 family.</text>
</comment>
<dbReference type="GO" id="GO:0016757">
    <property type="term" value="F:glycosyltransferase activity"/>
    <property type="evidence" value="ECO:0007669"/>
    <property type="project" value="UniProtKB-KW"/>
</dbReference>